<dbReference type="GeneTree" id="ENSGT00940000170627"/>
<name>A0A674NG22_TAKRU</name>
<dbReference type="PANTHER" id="PTHR12080:SF59">
    <property type="entry name" value="HEPATIC AND GLIAL CELL ADHESION MOLECULE"/>
    <property type="match status" value="1"/>
</dbReference>
<dbReference type="PROSITE" id="PS50835">
    <property type="entry name" value="IG_LIKE"/>
    <property type="match status" value="1"/>
</dbReference>
<protein>
    <recommendedName>
        <fullName evidence="7">Ig-like domain-containing protein</fullName>
    </recommendedName>
</protein>
<proteinExistence type="predicted"/>
<keyword evidence="6" id="KW-0812">Transmembrane</keyword>
<dbReference type="PANTHER" id="PTHR12080">
    <property type="entry name" value="SIGNALING LYMPHOCYTIC ACTIVATION MOLECULE"/>
    <property type="match status" value="1"/>
</dbReference>
<organism evidence="8 9">
    <name type="scientific">Takifugu rubripes</name>
    <name type="common">Japanese pufferfish</name>
    <name type="synonym">Fugu rubripes</name>
    <dbReference type="NCBI Taxonomy" id="31033"/>
    <lineage>
        <taxon>Eukaryota</taxon>
        <taxon>Metazoa</taxon>
        <taxon>Chordata</taxon>
        <taxon>Craniata</taxon>
        <taxon>Vertebrata</taxon>
        <taxon>Euteleostomi</taxon>
        <taxon>Actinopterygii</taxon>
        <taxon>Neopterygii</taxon>
        <taxon>Teleostei</taxon>
        <taxon>Neoteleostei</taxon>
        <taxon>Acanthomorphata</taxon>
        <taxon>Eupercaria</taxon>
        <taxon>Tetraodontiformes</taxon>
        <taxon>Tetradontoidea</taxon>
        <taxon>Tetraodontidae</taxon>
        <taxon>Takifugu</taxon>
    </lineage>
</organism>
<reference evidence="8" key="3">
    <citation type="submission" date="2025-09" db="UniProtKB">
        <authorList>
            <consortium name="Ensembl"/>
        </authorList>
    </citation>
    <scope>IDENTIFICATION</scope>
</reference>
<keyword evidence="6" id="KW-1133">Transmembrane helix</keyword>
<feature type="region of interest" description="Disordered" evidence="5">
    <location>
        <begin position="282"/>
        <end position="336"/>
    </location>
</feature>
<accession>A0A674NG22</accession>
<reference evidence="8 9" key="1">
    <citation type="journal article" date="2011" name="Genome Biol. Evol.">
        <title>Integration of the genetic map and genome assembly of fugu facilitates insights into distinct features of genome evolution in teleosts and mammals.</title>
        <authorList>
            <person name="Kai W."/>
            <person name="Kikuchi K."/>
            <person name="Tohari S."/>
            <person name="Chew A.K."/>
            <person name="Tay A."/>
            <person name="Fujiwara A."/>
            <person name="Hosoya S."/>
            <person name="Suetake H."/>
            <person name="Naruse K."/>
            <person name="Brenner S."/>
            <person name="Suzuki Y."/>
            <person name="Venkatesh B."/>
        </authorList>
    </citation>
    <scope>NUCLEOTIDE SEQUENCE [LARGE SCALE GENOMIC DNA]</scope>
</reference>
<dbReference type="GO" id="GO:0016020">
    <property type="term" value="C:membrane"/>
    <property type="evidence" value="ECO:0007669"/>
    <property type="project" value="UniProtKB-SubCell"/>
</dbReference>
<keyword evidence="3 6" id="KW-0472">Membrane</keyword>
<reference evidence="8" key="2">
    <citation type="submission" date="2025-08" db="UniProtKB">
        <authorList>
            <consortium name="Ensembl"/>
        </authorList>
    </citation>
    <scope>IDENTIFICATION</scope>
</reference>
<dbReference type="InterPro" id="IPR013783">
    <property type="entry name" value="Ig-like_fold"/>
</dbReference>
<keyword evidence="2" id="KW-0732">Signal</keyword>
<feature type="domain" description="Ig-like" evidence="7">
    <location>
        <begin position="132"/>
        <end position="201"/>
    </location>
</feature>
<dbReference type="Proteomes" id="UP000005226">
    <property type="component" value="Chromosome 9"/>
</dbReference>
<feature type="transmembrane region" description="Helical" evidence="6">
    <location>
        <begin position="228"/>
        <end position="249"/>
    </location>
</feature>
<keyword evidence="9" id="KW-1185">Reference proteome</keyword>
<evidence type="ECO:0000256" key="6">
    <source>
        <dbReference type="SAM" id="Phobius"/>
    </source>
</evidence>
<evidence type="ECO:0000256" key="2">
    <source>
        <dbReference type="ARBA" id="ARBA00022729"/>
    </source>
</evidence>
<dbReference type="AlphaFoldDB" id="A0A674NG22"/>
<evidence type="ECO:0000256" key="5">
    <source>
        <dbReference type="SAM" id="MobiDB-lite"/>
    </source>
</evidence>
<dbReference type="Gene3D" id="2.60.40.10">
    <property type="entry name" value="Immunoglobulins"/>
    <property type="match status" value="1"/>
</dbReference>
<evidence type="ECO:0000256" key="1">
    <source>
        <dbReference type="ARBA" id="ARBA00004370"/>
    </source>
</evidence>
<dbReference type="InterPro" id="IPR015631">
    <property type="entry name" value="CD2/SLAM_rcpt"/>
</dbReference>
<keyword evidence="4" id="KW-0325">Glycoprotein</keyword>
<evidence type="ECO:0000259" key="7">
    <source>
        <dbReference type="PROSITE" id="PS50835"/>
    </source>
</evidence>
<dbReference type="GO" id="GO:0005911">
    <property type="term" value="C:cell-cell junction"/>
    <property type="evidence" value="ECO:0007669"/>
    <property type="project" value="TreeGrafter"/>
</dbReference>
<evidence type="ECO:0000313" key="8">
    <source>
        <dbReference type="Ensembl" id="ENSTRUP00000072695.1"/>
    </source>
</evidence>
<dbReference type="InParanoid" id="A0A674NG22"/>
<evidence type="ECO:0000256" key="4">
    <source>
        <dbReference type="ARBA" id="ARBA00023180"/>
    </source>
</evidence>
<evidence type="ECO:0000256" key="3">
    <source>
        <dbReference type="ARBA" id="ARBA00023136"/>
    </source>
</evidence>
<feature type="compositionally biased region" description="Basic residues" evidence="5">
    <location>
        <begin position="311"/>
        <end position="322"/>
    </location>
</feature>
<dbReference type="InterPro" id="IPR007110">
    <property type="entry name" value="Ig-like_dom"/>
</dbReference>
<comment type="subcellular location">
    <subcellularLocation>
        <location evidence="1">Membrane</location>
    </subcellularLocation>
</comment>
<evidence type="ECO:0000313" key="9">
    <source>
        <dbReference type="Proteomes" id="UP000005226"/>
    </source>
</evidence>
<dbReference type="Ensembl" id="ENSTRUT00000059932.1">
    <property type="protein sequence ID" value="ENSTRUP00000072695.1"/>
    <property type="gene ID" value="ENSTRUG00000023125.2"/>
</dbReference>
<sequence length="336" mass="36416">MLAQRIIGDIIRGFLPSTKTITSGSHKPPDPIRSSLETCFTSSEGRGVATASPFWEDCDTGHTSVYYVNGKQRGYVSIGNATDVSLAGSLLLKDLQLSSSGDYRVIVLHPNNTQAAAAWSRRVCVLDSVPKPDLSYLCDFSASSVTLNCHVAKARGVEFSWVVDGKFSTAKTQTLSVSLAKVKVGMSFVCSVANIVSRESSGTVRPLCQRSPPTPSGPYCFSLKTVQAVFAGGVGLLVLLLSIIVILCCRRMRDLRKAQEENYEVMLSPKEPQLQNSEHCYLTVPQPEDPTPNRLPPCPGEGQRASPVPKPRTKSPRTRQRPKLTSQCHPLSAPAL</sequence>
<feature type="compositionally biased region" description="Pro residues" evidence="5">
    <location>
        <begin position="287"/>
        <end position="299"/>
    </location>
</feature>